<evidence type="ECO:0000313" key="2">
    <source>
        <dbReference type="EMBL" id="QPR55090.1"/>
    </source>
</evidence>
<dbReference type="SUPFAM" id="SSF53756">
    <property type="entry name" value="UDP-Glycosyltransferase/glycogen phosphorylase"/>
    <property type="match status" value="1"/>
</dbReference>
<keyword evidence="1" id="KW-1133">Transmembrane helix</keyword>
<keyword evidence="1" id="KW-0472">Membrane</keyword>
<keyword evidence="2" id="KW-0808">Transferase</keyword>
<evidence type="ECO:0000313" key="3">
    <source>
        <dbReference type="Proteomes" id="UP000595101"/>
    </source>
</evidence>
<accession>A0A7T2PFZ4</accession>
<keyword evidence="1" id="KW-0812">Transmembrane</keyword>
<sequence length="510" mass="58816">MRDNKLSDFEKIKYIASKEYQSGNYENALKCITLAAELAYRFNFRYADDELENLCVKIGAEFKLSQKELTYTDLVKFNNAIIFYDCFAYDSRGLTQQYIRALLKCKVPLVFILNSGKSLCNSKDIFLELDGNPLVRVIEIEKNISLINKIEVICSIVNQISPSKAFLHMAPNDAVGVSAWSQFESVTKFQINLTDHAFWLGVSCLDYCLEFRPYGRQLSKYQRHISEKKLIYMPYYPIIKSDSNFDGFPFKDFTGNIKIFSGGSLYKFYGDGGLYFRVMKRVLDRYPNTILIIAGDGQRSPFNEFISSNNFSDRVYLLGNRQDLNAIFNHVDIYVGSYPISGGLMSQIAASSGVPVVQYSREDLPLNIVEALLPNISPDNKITFFNESDFFNEVSRLIENSEYRQNRSLSIKNTLISIKDFDERVRVLLDNPSCASFNNEPIEYKINTVKIQEIYNESEIEQCLDYRMSFISIYKILIKNDMTFFIQIALYLITSKLVIKKIMKRILHAI</sequence>
<dbReference type="RefSeq" id="WP_197929360.1">
    <property type="nucleotide sequence ID" value="NZ_CP065745.1"/>
</dbReference>
<protein>
    <submittedName>
        <fullName evidence="2">Glycosyltransferase family 4 protein</fullName>
    </submittedName>
</protein>
<evidence type="ECO:0000256" key="1">
    <source>
        <dbReference type="SAM" id="Phobius"/>
    </source>
</evidence>
<proteinExistence type="predicted"/>
<dbReference type="Gene3D" id="3.40.50.2000">
    <property type="entry name" value="Glycogen Phosphorylase B"/>
    <property type="match status" value="1"/>
</dbReference>
<name>A0A7T2PFZ4_9GAMM</name>
<organism evidence="2 3">
    <name type="scientific">Aeromonas allosaccharophila</name>
    <dbReference type="NCBI Taxonomy" id="656"/>
    <lineage>
        <taxon>Bacteria</taxon>
        <taxon>Pseudomonadati</taxon>
        <taxon>Pseudomonadota</taxon>
        <taxon>Gammaproteobacteria</taxon>
        <taxon>Aeromonadales</taxon>
        <taxon>Aeromonadaceae</taxon>
        <taxon>Aeromonas</taxon>
    </lineage>
</organism>
<reference evidence="2 3" key="1">
    <citation type="submission" date="2020-12" db="EMBL/GenBank/DDBJ databases">
        <title>FDA dAtabase for Regulatory Grade micrObial Sequences (FDA-ARGOS): Supporting development and validation of Infectious Disease Dx tests.</title>
        <authorList>
            <person name="Sproer C."/>
            <person name="Gronow S."/>
            <person name="Severitt S."/>
            <person name="Schroder I."/>
            <person name="Tallon L."/>
            <person name="Sadzewicz L."/>
            <person name="Zhao X."/>
            <person name="Boylan J."/>
            <person name="Ott S."/>
            <person name="Bowen H."/>
            <person name="Vavikolanu K."/>
            <person name="Mehta A."/>
            <person name="Aluvathingal J."/>
            <person name="Nadendla S."/>
            <person name="Lowell S."/>
            <person name="Myers T."/>
            <person name="Yan Y."/>
            <person name="Sichtig H."/>
        </authorList>
    </citation>
    <scope>NUCLEOTIDE SEQUENCE [LARGE SCALE GENOMIC DNA]</scope>
    <source>
        <strain evidence="2 3">FDAARGOS_933</strain>
    </source>
</reference>
<dbReference type="EMBL" id="CP065745">
    <property type="protein sequence ID" value="QPR55090.1"/>
    <property type="molecule type" value="Genomic_DNA"/>
</dbReference>
<dbReference type="KEGG" id="aall:I6G90_01185"/>
<dbReference type="GO" id="GO:0016740">
    <property type="term" value="F:transferase activity"/>
    <property type="evidence" value="ECO:0007669"/>
    <property type="project" value="UniProtKB-KW"/>
</dbReference>
<gene>
    <name evidence="2" type="ORF">I6G90_01185</name>
</gene>
<dbReference type="Proteomes" id="UP000595101">
    <property type="component" value="Chromosome"/>
</dbReference>
<dbReference type="GeneID" id="60784177"/>
<feature type="transmembrane region" description="Helical" evidence="1">
    <location>
        <begin position="482"/>
        <end position="499"/>
    </location>
</feature>
<dbReference type="AlphaFoldDB" id="A0A7T2PFZ4"/>